<reference evidence="4 5" key="1">
    <citation type="submission" date="2020-09" db="EMBL/GenBank/DDBJ databases">
        <title>Novel species of Mucilaginibacter isolated from a glacier on the Tibetan Plateau.</title>
        <authorList>
            <person name="Liu Q."/>
            <person name="Xin Y.-H."/>
        </authorList>
    </citation>
    <scope>NUCLEOTIDE SEQUENCE [LARGE SCALE GENOMIC DNA]</scope>
    <source>
        <strain evidence="4 5">ZT4R22</strain>
    </source>
</reference>
<gene>
    <name evidence="4" type="ORF">IDJ77_13075</name>
</gene>
<dbReference type="SUPFAM" id="SSF48403">
    <property type="entry name" value="Ankyrin repeat"/>
    <property type="match status" value="1"/>
</dbReference>
<dbReference type="RefSeq" id="WP_191189410.1">
    <property type="nucleotide sequence ID" value="NZ_JACWMY010000006.1"/>
</dbReference>
<keyword evidence="2 3" id="KW-0040">ANK repeat</keyword>
<name>A0ABR7WR91_9SPHI</name>
<proteinExistence type="predicted"/>
<dbReference type="PROSITE" id="PS50088">
    <property type="entry name" value="ANK_REPEAT"/>
    <property type="match status" value="2"/>
</dbReference>
<dbReference type="EMBL" id="JACWMY010000006">
    <property type="protein sequence ID" value="MBD1364746.1"/>
    <property type="molecule type" value="Genomic_DNA"/>
</dbReference>
<evidence type="ECO:0000256" key="2">
    <source>
        <dbReference type="ARBA" id="ARBA00023043"/>
    </source>
</evidence>
<dbReference type="PROSITE" id="PS50297">
    <property type="entry name" value="ANK_REP_REGION"/>
    <property type="match status" value="1"/>
</dbReference>
<protein>
    <submittedName>
        <fullName evidence="4">Ankyrin repeat domain-containing protein</fullName>
    </submittedName>
</protein>
<keyword evidence="1" id="KW-0677">Repeat</keyword>
<feature type="repeat" description="ANK" evidence="3">
    <location>
        <begin position="142"/>
        <end position="174"/>
    </location>
</feature>
<dbReference type="Pfam" id="PF12796">
    <property type="entry name" value="Ank_2"/>
    <property type="match status" value="1"/>
</dbReference>
<dbReference type="InterPro" id="IPR036770">
    <property type="entry name" value="Ankyrin_rpt-contain_sf"/>
</dbReference>
<dbReference type="InterPro" id="IPR002110">
    <property type="entry name" value="Ankyrin_rpt"/>
</dbReference>
<feature type="repeat" description="ANK" evidence="3">
    <location>
        <begin position="175"/>
        <end position="208"/>
    </location>
</feature>
<evidence type="ECO:0000256" key="1">
    <source>
        <dbReference type="ARBA" id="ARBA00022737"/>
    </source>
</evidence>
<evidence type="ECO:0000313" key="5">
    <source>
        <dbReference type="Proteomes" id="UP000606600"/>
    </source>
</evidence>
<sequence>MNKFITAIKNIDIEAIERLLTKEPQWLTWAEEDGKNALHYLGGVVIASRPGKEEASLQILRLFVENGMDINAIHRIKDGCGYFPATPLWYAYTRGRNKTLYTWLLNNGANPGNCMFAIAWYDDAEAAELFKYHGADIDDASIGETPVMAAINWKKFAVAEWFLKNGANANTADKDGNTCLHQAVKRKYPPKIIELLLKYGADPNQENKAGASPKSIARQQRPPVLMALFDKAVS</sequence>
<evidence type="ECO:0000313" key="4">
    <source>
        <dbReference type="EMBL" id="MBD1364746.1"/>
    </source>
</evidence>
<comment type="caution">
    <text evidence="4">The sequence shown here is derived from an EMBL/GenBank/DDBJ whole genome shotgun (WGS) entry which is preliminary data.</text>
</comment>
<dbReference type="PANTHER" id="PTHR24189">
    <property type="entry name" value="MYOTROPHIN"/>
    <property type="match status" value="1"/>
</dbReference>
<dbReference type="PANTHER" id="PTHR24189:SF50">
    <property type="entry name" value="ANKYRIN REPEAT AND SOCS BOX PROTEIN 2"/>
    <property type="match status" value="1"/>
</dbReference>
<dbReference type="Gene3D" id="1.25.40.20">
    <property type="entry name" value="Ankyrin repeat-containing domain"/>
    <property type="match status" value="1"/>
</dbReference>
<dbReference type="InterPro" id="IPR050745">
    <property type="entry name" value="Multifunctional_regulatory"/>
</dbReference>
<dbReference type="SMART" id="SM00248">
    <property type="entry name" value="ANK"/>
    <property type="match status" value="4"/>
</dbReference>
<keyword evidence="5" id="KW-1185">Reference proteome</keyword>
<dbReference type="Proteomes" id="UP000606600">
    <property type="component" value="Unassembled WGS sequence"/>
</dbReference>
<organism evidence="4 5">
    <name type="scientific">Mucilaginibacter pankratovii</name>
    <dbReference type="NCBI Taxonomy" id="2772110"/>
    <lineage>
        <taxon>Bacteria</taxon>
        <taxon>Pseudomonadati</taxon>
        <taxon>Bacteroidota</taxon>
        <taxon>Sphingobacteriia</taxon>
        <taxon>Sphingobacteriales</taxon>
        <taxon>Sphingobacteriaceae</taxon>
        <taxon>Mucilaginibacter</taxon>
    </lineage>
</organism>
<accession>A0ABR7WR91</accession>
<evidence type="ECO:0000256" key="3">
    <source>
        <dbReference type="PROSITE-ProRule" id="PRU00023"/>
    </source>
</evidence>